<organism evidence="2 3">
    <name type="scientific">Myroides guanonis</name>
    <dbReference type="NCBI Taxonomy" id="1150112"/>
    <lineage>
        <taxon>Bacteria</taxon>
        <taxon>Pseudomonadati</taxon>
        <taxon>Bacteroidota</taxon>
        <taxon>Flavobacteriia</taxon>
        <taxon>Flavobacteriales</taxon>
        <taxon>Flavobacteriaceae</taxon>
        <taxon>Myroides</taxon>
    </lineage>
</organism>
<dbReference type="RefSeq" id="WP_090681408.1">
    <property type="nucleotide sequence ID" value="NZ_FORU01000021.1"/>
</dbReference>
<evidence type="ECO:0000256" key="1">
    <source>
        <dbReference type="SAM" id="Phobius"/>
    </source>
</evidence>
<dbReference type="EMBL" id="FORU01000021">
    <property type="protein sequence ID" value="SFJ88272.1"/>
    <property type="molecule type" value="Genomic_DNA"/>
</dbReference>
<dbReference type="Proteomes" id="UP000243887">
    <property type="component" value="Unassembled WGS sequence"/>
</dbReference>
<feature type="transmembrane region" description="Helical" evidence="1">
    <location>
        <begin position="115"/>
        <end position="135"/>
    </location>
</feature>
<name>A0A1I3UZC7_9FLAO</name>
<keyword evidence="1" id="KW-0472">Membrane</keyword>
<sequence length="211" mass="23243">MKTLNITKFAAVGLILILLLLHVLDSTVNPNWQPISEYALGNFGWLMNLAFILFGISFLFLGISIFKKLPNIGAKIGSILLIISSIGNFIAGFFNTDPITTKPENMSSSGNIHSVAAGLLGFMILSTVFILIPFFKNDSLKPYKKSMLIITILLWFSELTLVSVMGYYLSETNGIISAETPIGWYGRIVVVLCAIWCYMCADSIQKANSQN</sequence>
<dbReference type="OrthoDB" id="8478915at2"/>
<gene>
    <name evidence="2" type="ORF">SAMN04487893_12115</name>
</gene>
<protein>
    <recommendedName>
        <fullName evidence="4">DUF998 domain-containing protein</fullName>
    </recommendedName>
</protein>
<accession>A0A1I3UZC7</accession>
<evidence type="ECO:0000313" key="3">
    <source>
        <dbReference type="Proteomes" id="UP000243887"/>
    </source>
</evidence>
<keyword evidence="1" id="KW-1133">Transmembrane helix</keyword>
<feature type="transmembrane region" description="Helical" evidence="1">
    <location>
        <begin position="182"/>
        <end position="201"/>
    </location>
</feature>
<proteinExistence type="predicted"/>
<evidence type="ECO:0000313" key="2">
    <source>
        <dbReference type="EMBL" id="SFJ88272.1"/>
    </source>
</evidence>
<feature type="transmembrane region" description="Helical" evidence="1">
    <location>
        <begin position="78"/>
        <end position="95"/>
    </location>
</feature>
<dbReference type="Pfam" id="PF06197">
    <property type="entry name" value="DUF998"/>
    <property type="match status" value="1"/>
</dbReference>
<dbReference type="InterPro" id="IPR009339">
    <property type="entry name" value="DUF998"/>
</dbReference>
<feature type="transmembrane region" description="Helical" evidence="1">
    <location>
        <begin position="147"/>
        <end position="170"/>
    </location>
</feature>
<keyword evidence="3" id="KW-1185">Reference proteome</keyword>
<dbReference type="AlphaFoldDB" id="A0A1I3UZC7"/>
<evidence type="ECO:0008006" key="4">
    <source>
        <dbReference type="Google" id="ProtNLM"/>
    </source>
</evidence>
<feature type="transmembrane region" description="Helical" evidence="1">
    <location>
        <begin position="42"/>
        <end position="66"/>
    </location>
</feature>
<reference evidence="3" key="1">
    <citation type="submission" date="2016-10" db="EMBL/GenBank/DDBJ databases">
        <authorList>
            <person name="Varghese N."/>
            <person name="Submissions S."/>
        </authorList>
    </citation>
    <scope>NUCLEOTIDE SEQUENCE [LARGE SCALE GENOMIC DNA]</scope>
    <source>
        <strain evidence="3">DSM 26542</strain>
    </source>
</reference>
<keyword evidence="1" id="KW-0812">Transmembrane</keyword>